<dbReference type="PANTHER" id="PTHR30146:SF107">
    <property type="entry name" value="TRANSCRIPTIONAL REGULATOR"/>
    <property type="match status" value="1"/>
</dbReference>
<evidence type="ECO:0000256" key="1">
    <source>
        <dbReference type="ARBA" id="ARBA00023015"/>
    </source>
</evidence>
<dbReference type="Pfam" id="PF00356">
    <property type="entry name" value="LacI"/>
    <property type="match status" value="1"/>
</dbReference>
<dbReference type="PRINTS" id="PR00036">
    <property type="entry name" value="HTHLACI"/>
</dbReference>
<dbReference type="InterPro" id="IPR010982">
    <property type="entry name" value="Lambda_DNA-bd_dom_sf"/>
</dbReference>
<dbReference type="InterPro" id="IPR001761">
    <property type="entry name" value="Peripla_BP/Lac1_sug-bd_dom"/>
</dbReference>
<dbReference type="SUPFAM" id="SSF47413">
    <property type="entry name" value="lambda repressor-like DNA-binding domains"/>
    <property type="match status" value="1"/>
</dbReference>
<evidence type="ECO:0000256" key="2">
    <source>
        <dbReference type="ARBA" id="ARBA00023125"/>
    </source>
</evidence>
<gene>
    <name evidence="5" type="ORF">PDPUS_2_01165</name>
</gene>
<dbReference type="Gene3D" id="1.10.260.40">
    <property type="entry name" value="lambda repressor-like DNA-binding domains"/>
    <property type="match status" value="1"/>
</dbReference>
<dbReference type="SUPFAM" id="SSF53822">
    <property type="entry name" value="Periplasmic binding protein-like I"/>
    <property type="match status" value="1"/>
</dbReference>
<dbReference type="PANTHER" id="PTHR30146">
    <property type="entry name" value="LACI-RELATED TRANSCRIPTIONAL REPRESSOR"/>
    <property type="match status" value="1"/>
</dbReference>
<dbReference type="InterPro" id="IPR000843">
    <property type="entry name" value="HTH_LacI"/>
</dbReference>
<accession>A0AAD1CLE2</accession>
<proteinExistence type="predicted"/>
<keyword evidence="1" id="KW-0805">Transcription regulation</keyword>
<sequence>MGSSTHMATIKDVAKAANVSTATVSRVINQSDSVLPETVAKVESVMAQLGYQIKDNRRLTINQGQDTIGLIVSRFHSPFYGLLTQGVEKIAKKHGRKLIVASGNYDIECEEEALKFILSKGCRNIIVHSKAMTDEMLIRYAKQHPGIIIINRHVAEIESQCVWLDNSAGTYLATKHLIEQGHRKIAYLSCEMEVDDKFDRFNGYQQALAEAGIEFNPDWVEEVPFGEPGGAEAAINLLNKGLPVTALVAFNDFYAATAMQVFKEHGIEIPQRLSIVGFDDVLPQCYFSPKLTTIRSPIESMAMNAARLSLEGCELPVSNTFHPLLIKRDSVQKPFE</sequence>
<keyword evidence="3" id="KW-0804">Transcription</keyword>
<evidence type="ECO:0000259" key="4">
    <source>
        <dbReference type="PROSITE" id="PS50932"/>
    </source>
</evidence>
<dbReference type="PROSITE" id="PS50932">
    <property type="entry name" value="HTH_LACI_2"/>
    <property type="match status" value="1"/>
</dbReference>
<dbReference type="SMART" id="SM00354">
    <property type="entry name" value="HTH_LACI"/>
    <property type="match status" value="1"/>
</dbReference>
<keyword evidence="2" id="KW-0238">DNA-binding</keyword>
<dbReference type="Pfam" id="PF00532">
    <property type="entry name" value="Peripla_BP_1"/>
    <property type="match status" value="1"/>
</dbReference>
<name>A0AAD1CLE2_PHODP</name>
<dbReference type="CDD" id="cd06270">
    <property type="entry name" value="PBP1_GalS-like"/>
    <property type="match status" value="1"/>
</dbReference>
<feature type="domain" description="HTH lacI-type" evidence="4">
    <location>
        <begin position="8"/>
        <end position="62"/>
    </location>
</feature>
<organism evidence="5 6">
    <name type="scientific">Photobacterium damsela subsp. piscicida</name>
    <name type="common">Pasteurella piscicida</name>
    <dbReference type="NCBI Taxonomy" id="38294"/>
    <lineage>
        <taxon>Bacteria</taxon>
        <taxon>Pseudomonadati</taxon>
        <taxon>Pseudomonadota</taxon>
        <taxon>Gammaproteobacteria</taxon>
        <taxon>Vibrionales</taxon>
        <taxon>Vibrionaceae</taxon>
        <taxon>Photobacterium</taxon>
    </lineage>
</organism>
<dbReference type="GO" id="GO:0000976">
    <property type="term" value="F:transcription cis-regulatory region binding"/>
    <property type="evidence" value="ECO:0007669"/>
    <property type="project" value="TreeGrafter"/>
</dbReference>
<dbReference type="EMBL" id="AP018046">
    <property type="protein sequence ID" value="BAX55751.1"/>
    <property type="molecule type" value="Genomic_DNA"/>
</dbReference>
<dbReference type="Gene3D" id="3.40.50.2300">
    <property type="match status" value="2"/>
</dbReference>
<reference evidence="6" key="1">
    <citation type="submission" date="2017-05" db="EMBL/GenBank/DDBJ databases">
        <title>Whole genome sequence of fish pathogenic bacteria, Photobacterium damselae subsp. piscicida, strain 91-197, isolated from hybrid striped bass (Morone sp.) in USA.</title>
        <authorList>
            <person name="Teru Y."/>
            <person name="Hikima J."/>
            <person name="Kono T."/>
            <person name="Sakai M."/>
            <person name="Takano T."/>
            <person name="Hawke J.P."/>
            <person name="Takeyama H."/>
            <person name="Aoki T."/>
        </authorList>
    </citation>
    <scope>NUCLEOTIDE SEQUENCE [LARGE SCALE GENOMIC DNA]</scope>
    <source>
        <strain evidence="6">91-197</strain>
    </source>
</reference>
<dbReference type="AlphaFoldDB" id="A0AAD1CLE2"/>
<dbReference type="GO" id="GO:0003700">
    <property type="term" value="F:DNA-binding transcription factor activity"/>
    <property type="evidence" value="ECO:0007669"/>
    <property type="project" value="TreeGrafter"/>
</dbReference>
<dbReference type="InterPro" id="IPR028082">
    <property type="entry name" value="Peripla_BP_I"/>
</dbReference>
<evidence type="ECO:0000313" key="6">
    <source>
        <dbReference type="Proteomes" id="UP000218676"/>
    </source>
</evidence>
<dbReference type="PROSITE" id="PS00356">
    <property type="entry name" value="HTH_LACI_1"/>
    <property type="match status" value="1"/>
</dbReference>
<protein>
    <submittedName>
        <fullName evidence="5">HTH-type transcriptional regulator GalR</fullName>
    </submittedName>
</protein>
<dbReference type="RefSeq" id="WP_224756835.1">
    <property type="nucleotide sequence ID" value="NZ_AP018046.1"/>
</dbReference>
<dbReference type="Proteomes" id="UP000218676">
    <property type="component" value="Chromosome 2"/>
</dbReference>
<evidence type="ECO:0000256" key="3">
    <source>
        <dbReference type="ARBA" id="ARBA00023163"/>
    </source>
</evidence>
<evidence type="ECO:0000313" key="5">
    <source>
        <dbReference type="EMBL" id="BAX55751.1"/>
    </source>
</evidence>
<dbReference type="CDD" id="cd01392">
    <property type="entry name" value="HTH_LacI"/>
    <property type="match status" value="1"/>
</dbReference>